<dbReference type="GO" id="GO:0004615">
    <property type="term" value="F:phosphomannomutase activity"/>
    <property type="evidence" value="ECO:0007669"/>
    <property type="project" value="TreeGrafter"/>
</dbReference>
<evidence type="ECO:0000256" key="4">
    <source>
        <dbReference type="ARBA" id="ARBA00022723"/>
    </source>
</evidence>
<name>A0A2P6NKS2_9EUKA</name>
<reference evidence="10 11" key="1">
    <citation type="journal article" date="2018" name="Genome Biol. Evol.">
        <title>Multiple Roots of Fruiting Body Formation in Amoebozoa.</title>
        <authorList>
            <person name="Hillmann F."/>
            <person name="Forbes G."/>
            <person name="Novohradska S."/>
            <person name="Ferling I."/>
            <person name="Riege K."/>
            <person name="Groth M."/>
            <person name="Westermann M."/>
            <person name="Marz M."/>
            <person name="Spaller T."/>
            <person name="Winckler T."/>
            <person name="Schaap P."/>
            <person name="Glockner G."/>
        </authorList>
    </citation>
    <scope>NUCLEOTIDE SEQUENCE [LARGE SCALE GENOMIC DNA]</scope>
    <source>
        <strain evidence="10 11">Jena</strain>
    </source>
</reference>
<dbReference type="InterPro" id="IPR005844">
    <property type="entry name" value="A-D-PHexomutase_a/b/a-I"/>
</dbReference>
<dbReference type="FunCoup" id="A0A2P6NKS2">
    <property type="interactions" value="79"/>
</dbReference>
<dbReference type="InterPro" id="IPR050060">
    <property type="entry name" value="Phosphoglucosamine_mutase"/>
</dbReference>
<dbReference type="InterPro" id="IPR005841">
    <property type="entry name" value="Alpha-D-phosphohexomutase_SF"/>
</dbReference>
<comment type="cofactor">
    <cofactor evidence="1">
        <name>Mg(2+)</name>
        <dbReference type="ChEBI" id="CHEBI:18420"/>
    </cofactor>
</comment>
<dbReference type="PRINTS" id="PR00509">
    <property type="entry name" value="PGMPMM"/>
</dbReference>
<feature type="domain" description="Alpha-D-phosphohexomutase alpha/beta/alpha" evidence="9">
    <location>
        <begin position="265"/>
        <end position="370"/>
    </location>
</feature>
<dbReference type="NCBIfam" id="TIGR03990">
    <property type="entry name" value="Arch_GlmM"/>
    <property type="match status" value="1"/>
</dbReference>
<dbReference type="PANTHER" id="PTHR42946:SF1">
    <property type="entry name" value="PHOSPHOGLUCOMUTASE (ALPHA-D-GLUCOSE-1,6-BISPHOSPHATE-DEPENDENT)"/>
    <property type="match status" value="1"/>
</dbReference>
<dbReference type="Pfam" id="PF02878">
    <property type="entry name" value="PGM_PMM_I"/>
    <property type="match status" value="1"/>
</dbReference>
<dbReference type="EMBL" id="MDYQ01000061">
    <property type="protein sequence ID" value="PRP84526.1"/>
    <property type="molecule type" value="Genomic_DNA"/>
</dbReference>
<dbReference type="GO" id="GO:0046872">
    <property type="term" value="F:metal ion binding"/>
    <property type="evidence" value="ECO:0007669"/>
    <property type="project" value="UniProtKB-KW"/>
</dbReference>
<dbReference type="Pfam" id="PF02880">
    <property type="entry name" value="PGM_PMM_III"/>
    <property type="match status" value="1"/>
</dbReference>
<dbReference type="Gene3D" id="3.40.120.10">
    <property type="entry name" value="Alpha-D-Glucose-1,6-Bisphosphate, subunit A, domain 3"/>
    <property type="match status" value="3"/>
</dbReference>
<dbReference type="AlphaFoldDB" id="A0A2P6NKS2"/>
<evidence type="ECO:0008006" key="12">
    <source>
        <dbReference type="Google" id="ProtNLM"/>
    </source>
</evidence>
<proteinExistence type="inferred from homology"/>
<organism evidence="10 11">
    <name type="scientific">Planoprotostelium fungivorum</name>
    <dbReference type="NCBI Taxonomy" id="1890364"/>
    <lineage>
        <taxon>Eukaryota</taxon>
        <taxon>Amoebozoa</taxon>
        <taxon>Evosea</taxon>
        <taxon>Variosea</taxon>
        <taxon>Cavosteliida</taxon>
        <taxon>Cavosteliaceae</taxon>
        <taxon>Planoprotostelium</taxon>
    </lineage>
</organism>
<dbReference type="InParanoid" id="A0A2P6NKS2"/>
<evidence type="ECO:0000259" key="9">
    <source>
        <dbReference type="Pfam" id="PF02880"/>
    </source>
</evidence>
<keyword evidence="5" id="KW-0460">Magnesium</keyword>
<dbReference type="PANTHER" id="PTHR42946">
    <property type="entry name" value="PHOSPHOHEXOSE MUTASE"/>
    <property type="match status" value="1"/>
</dbReference>
<dbReference type="InterPro" id="IPR024086">
    <property type="entry name" value="GlmM_arc-type"/>
</dbReference>
<evidence type="ECO:0000313" key="11">
    <source>
        <dbReference type="Proteomes" id="UP000241769"/>
    </source>
</evidence>
<dbReference type="InterPro" id="IPR036900">
    <property type="entry name" value="A-D-PHexomutase_C_sf"/>
</dbReference>
<dbReference type="GO" id="GO:0006048">
    <property type="term" value="P:UDP-N-acetylglucosamine biosynthetic process"/>
    <property type="evidence" value="ECO:0007669"/>
    <property type="project" value="TreeGrafter"/>
</dbReference>
<dbReference type="InterPro" id="IPR016055">
    <property type="entry name" value="A-D-PHexomutase_a/b/a-I/II/III"/>
</dbReference>
<feature type="domain" description="Alpha-D-phosphohexomutase alpha/beta/alpha" evidence="8">
    <location>
        <begin position="157"/>
        <end position="258"/>
    </location>
</feature>
<dbReference type="STRING" id="1890364.A0A2P6NKS2"/>
<evidence type="ECO:0000256" key="2">
    <source>
        <dbReference type="ARBA" id="ARBA00010231"/>
    </source>
</evidence>
<dbReference type="Gene3D" id="3.30.310.50">
    <property type="entry name" value="Alpha-D-phosphohexomutase, C-terminal domain"/>
    <property type="match status" value="1"/>
</dbReference>
<comment type="similarity">
    <text evidence="2">Belongs to the phosphohexose mutase family.</text>
</comment>
<keyword evidence="6" id="KW-0413">Isomerase</keyword>
<keyword evidence="4" id="KW-0479">Metal-binding</keyword>
<dbReference type="InterPro" id="IPR005846">
    <property type="entry name" value="A-D-PHexomutase_a/b/a-III"/>
</dbReference>
<accession>A0A2P6NKS2</accession>
<gene>
    <name evidence="10" type="ORF">PROFUN_05861</name>
</gene>
<evidence type="ECO:0000256" key="5">
    <source>
        <dbReference type="ARBA" id="ARBA00022842"/>
    </source>
</evidence>
<dbReference type="GO" id="GO:0008966">
    <property type="term" value="F:phosphoglucosamine mutase activity"/>
    <property type="evidence" value="ECO:0007669"/>
    <property type="project" value="InterPro"/>
</dbReference>
<evidence type="ECO:0000259" key="7">
    <source>
        <dbReference type="Pfam" id="PF02878"/>
    </source>
</evidence>
<dbReference type="OrthoDB" id="14210at2759"/>
<evidence type="ECO:0000313" key="10">
    <source>
        <dbReference type="EMBL" id="PRP84526.1"/>
    </source>
</evidence>
<evidence type="ECO:0000256" key="1">
    <source>
        <dbReference type="ARBA" id="ARBA00001946"/>
    </source>
</evidence>
<comment type="caution">
    <text evidence="10">The sequence shown here is derived from an EMBL/GenBank/DDBJ whole genome shotgun (WGS) entry which is preliminary data.</text>
</comment>
<dbReference type="Proteomes" id="UP000241769">
    <property type="component" value="Unassembled WGS sequence"/>
</dbReference>
<evidence type="ECO:0000259" key="8">
    <source>
        <dbReference type="Pfam" id="PF02879"/>
    </source>
</evidence>
<dbReference type="SUPFAM" id="SSF53738">
    <property type="entry name" value="Phosphoglucomutase, first 3 domains"/>
    <property type="match status" value="3"/>
</dbReference>
<protein>
    <recommendedName>
        <fullName evidence="12">Phosphoglucosamine mutase</fullName>
    </recommendedName>
</protein>
<evidence type="ECO:0000256" key="3">
    <source>
        <dbReference type="ARBA" id="ARBA00022553"/>
    </source>
</evidence>
<feature type="domain" description="Alpha-D-phosphohexomutase alpha/beta/alpha" evidence="7">
    <location>
        <begin position="10"/>
        <end position="136"/>
    </location>
</feature>
<evidence type="ECO:0000256" key="6">
    <source>
        <dbReference type="ARBA" id="ARBA00023235"/>
    </source>
</evidence>
<keyword evidence="11" id="KW-1185">Reference proteome</keyword>
<dbReference type="GO" id="GO:0005829">
    <property type="term" value="C:cytosol"/>
    <property type="evidence" value="ECO:0007669"/>
    <property type="project" value="TreeGrafter"/>
</dbReference>
<keyword evidence="3" id="KW-0597">Phosphoprotein</keyword>
<dbReference type="InterPro" id="IPR005845">
    <property type="entry name" value="A-D-PHexomutase_a/b/a-II"/>
</dbReference>
<sequence length="459" mass="49862">MSGSLMVTISGIRGIIGDTFTPQVVLKYVSAFATLLNKRGGTIVVGRDSRVSGPWVLNIVHGVLQASGYNVVDVGVVPTPTVQYLVKNRRYDGGIIVTSSHNDVMWNGLKFVDAPDGLFLSPSRCNEMFALADAGKFYSADYKTIGKLTFDDTGADEHIEAVLKLPYIHRDQISQKKYRVVLDSVNGAGGPIMKKLLETFGCQVIGLNLEPTGLFSHAPEPIPENLGDLCQRVSQEKADFGIAVDPDVDRCVLIDENGRPLGEEYTLALAVEFFLGKCGKRTKIVKNLSSSRAVDDIATKYGCETVAAAVGEINVANEMERVESQLGGEGNGGVMLTEVHIGRDALVAASLTLAHLSTFSGSLSQLKSTLPQYDIVKLKVSVQGIDAEEVLKTFREEWEGKSKLNTIDGLHITTDDWWVHLRKSNTEPIIRVIGEAKGGVKASTDICNQFMDRVKNMAK</sequence>
<dbReference type="GO" id="GO:0005975">
    <property type="term" value="P:carbohydrate metabolic process"/>
    <property type="evidence" value="ECO:0007669"/>
    <property type="project" value="InterPro"/>
</dbReference>
<dbReference type="Pfam" id="PF02879">
    <property type="entry name" value="PGM_PMM_II"/>
    <property type="match status" value="1"/>
</dbReference>
<dbReference type="SUPFAM" id="SSF55957">
    <property type="entry name" value="Phosphoglucomutase, C-terminal domain"/>
    <property type="match status" value="1"/>
</dbReference>